<keyword evidence="1" id="KW-1188">Viral release from host cell</keyword>
<dbReference type="OrthoDB" id="9804926at2"/>
<dbReference type="Proteomes" id="UP000219050">
    <property type="component" value="Chromosome"/>
</dbReference>
<dbReference type="EMBL" id="CP021404">
    <property type="protein sequence ID" value="ATI43335.1"/>
    <property type="molecule type" value="Genomic_DNA"/>
</dbReference>
<dbReference type="NCBIfam" id="TIGR01543">
    <property type="entry name" value="proheadase_HK97"/>
    <property type="match status" value="1"/>
</dbReference>
<sequence>MTAGAGAPDDWGLERKFHRPEAGLRVEDDTWIAGYASVFGAADQGGDVVRRGAFAGALARPERRVKMLWQHDPTRPVGVWEELREDARGLWVRGRLLPEVAQAREALALIAAGALDGLSIGYRTSRASRDAQGRRVLEVVDLWEVSLVTFPMLPQARVGAGTAAAGGAGAGQKRSAGPDAQGVHGTATPMGMERDGMARAFDAARAEIAEMRQRARDSRKEGR</sequence>
<feature type="domain" description="Prohead serine protease" evidence="5">
    <location>
        <begin position="28"/>
        <end position="159"/>
    </location>
</feature>
<gene>
    <name evidence="6" type="ORF">CBW24_06220</name>
</gene>
<evidence type="ECO:0000256" key="3">
    <source>
        <dbReference type="ARBA" id="ARBA00022801"/>
    </source>
</evidence>
<dbReference type="InterPro" id="IPR006433">
    <property type="entry name" value="Prohead_protease"/>
</dbReference>
<dbReference type="GO" id="GO:0008233">
    <property type="term" value="F:peptidase activity"/>
    <property type="evidence" value="ECO:0007669"/>
    <property type="project" value="UniProtKB-KW"/>
</dbReference>
<accession>A0A291M3P5</accession>
<evidence type="ECO:0000313" key="7">
    <source>
        <dbReference type="Proteomes" id="UP000219050"/>
    </source>
</evidence>
<keyword evidence="3" id="KW-0378">Hydrolase</keyword>
<keyword evidence="7" id="KW-1185">Reference proteome</keyword>
<evidence type="ECO:0000256" key="1">
    <source>
        <dbReference type="ARBA" id="ARBA00022612"/>
    </source>
</evidence>
<dbReference type="InterPro" id="IPR054613">
    <property type="entry name" value="Peptidase_S78_dom"/>
</dbReference>
<dbReference type="RefSeq" id="WP_097374145.1">
    <property type="nucleotide sequence ID" value="NZ_CP021404.1"/>
</dbReference>
<dbReference type="AlphaFoldDB" id="A0A291M3P5"/>
<dbReference type="Pfam" id="PF04586">
    <property type="entry name" value="Peptidase_S78"/>
    <property type="match status" value="1"/>
</dbReference>
<name>A0A291M3P5_9RHOB</name>
<keyword evidence="2" id="KW-0645">Protease</keyword>
<reference evidence="6 7" key="1">
    <citation type="submission" date="2017-05" db="EMBL/GenBank/DDBJ databases">
        <title>Comparative genomic and metabolic analysis of manganese-oxidizing mechanisms in Celeribater manganoxidans DY25T: its adaption to the environment of polymetallic nodule.</title>
        <authorList>
            <person name="Wang X."/>
        </authorList>
    </citation>
    <scope>NUCLEOTIDE SEQUENCE [LARGE SCALE GENOMIC DNA]</scope>
    <source>
        <strain evidence="6 7">DY25</strain>
    </source>
</reference>
<evidence type="ECO:0000259" key="5">
    <source>
        <dbReference type="Pfam" id="PF04586"/>
    </source>
</evidence>
<dbReference type="GO" id="GO:0006508">
    <property type="term" value="P:proteolysis"/>
    <property type="evidence" value="ECO:0007669"/>
    <property type="project" value="UniProtKB-KW"/>
</dbReference>
<organism evidence="6 7">
    <name type="scientific">Pacificitalea manganoxidans</name>
    <dbReference type="NCBI Taxonomy" id="1411902"/>
    <lineage>
        <taxon>Bacteria</taxon>
        <taxon>Pseudomonadati</taxon>
        <taxon>Pseudomonadota</taxon>
        <taxon>Alphaproteobacteria</taxon>
        <taxon>Rhodobacterales</taxon>
        <taxon>Paracoccaceae</taxon>
        <taxon>Pacificitalea</taxon>
    </lineage>
</organism>
<evidence type="ECO:0000256" key="2">
    <source>
        <dbReference type="ARBA" id="ARBA00022670"/>
    </source>
</evidence>
<evidence type="ECO:0000313" key="6">
    <source>
        <dbReference type="EMBL" id="ATI43335.1"/>
    </source>
</evidence>
<feature type="region of interest" description="Disordered" evidence="4">
    <location>
        <begin position="162"/>
        <end position="193"/>
    </location>
</feature>
<evidence type="ECO:0000256" key="4">
    <source>
        <dbReference type="SAM" id="MobiDB-lite"/>
    </source>
</evidence>
<protein>
    <recommendedName>
        <fullName evidence="5">Prohead serine protease domain-containing protein</fullName>
    </recommendedName>
</protein>
<dbReference type="KEGG" id="cmag:CBW24_06220"/>
<proteinExistence type="predicted"/>
<dbReference type="SUPFAM" id="SSF50789">
    <property type="entry name" value="Herpes virus serine proteinase, assemblin"/>
    <property type="match status" value="1"/>
</dbReference>